<dbReference type="PANTHER" id="PTHR31793">
    <property type="entry name" value="4-HYDROXYBENZOYL-COA THIOESTERASE FAMILY MEMBER"/>
    <property type="match status" value="1"/>
</dbReference>
<dbReference type="EC" id="1.1.1.108" evidence="1"/>
<dbReference type="Proteomes" id="UP001342418">
    <property type="component" value="Chromosome"/>
</dbReference>
<keyword evidence="2" id="KW-1185">Reference proteome</keyword>
<organism evidence="1 2">
    <name type="scientific">Nitratireductor thuwali</name>
    <dbReference type="NCBI Taxonomy" id="2267699"/>
    <lineage>
        <taxon>Bacteria</taxon>
        <taxon>Pseudomonadati</taxon>
        <taxon>Pseudomonadota</taxon>
        <taxon>Alphaproteobacteria</taxon>
        <taxon>Hyphomicrobiales</taxon>
        <taxon>Phyllobacteriaceae</taxon>
        <taxon>Nitratireductor</taxon>
    </lineage>
</organism>
<sequence length="157" mass="17885">MGVPHISRPFQIETDWIDYNGHMNMAYYNVLFDRAADEVFETLGMGPAYARDRRLTVYTAEIHVCYVRELHLGDSVNVSYRLIDHDEKRLHSYQEIIHADGWLAATGECLTLHIDMAGPKVAPFPPDIRANVEALFATYAGLPRPERAGRSIGIRRK</sequence>
<dbReference type="InterPro" id="IPR029069">
    <property type="entry name" value="HotDog_dom_sf"/>
</dbReference>
<dbReference type="InterPro" id="IPR050563">
    <property type="entry name" value="4-hydroxybenzoyl-CoA_TE"/>
</dbReference>
<evidence type="ECO:0000313" key="1">
    <source>
        <dbReference type="EMBL" id="UUP16112.1"/>
    </source>
</evidence>
<evidence type="ECO:0000313" key="2">
    <source>
        <dbReference type="Proteomes" id="UP001342418"/>
    </source>
</evidence>
<dbReference type="SUPFAM" id="SSF54637">
    <property type="entry name" value="Thioesterase/thiol ester dehydrase-isomerase"/>
    <property type="match status" value="1"/>
</dbReference>
<dbReference type="EMBL" id="CP030941">
    <property type="protein sequence ID" value="UUP16112.1"/>
    <property type="molecule type" value="Genomic_DNA"/>
</dbReference>
<name>A0ABY5MFC3_9HYPH</name>
<dbReference type="CDD" id="cd00586">
    <property type="entry name" value="4HBT"/>
    <property type="match status" value="1"/>
</dbReference>
<reference evidence="1 2" key="1">
    <citation type="submission" date="2018-07" db="EMBL/GenBank/DDBJ databases">
        <title>Genome sequence of Nitratireductor thuwali#1536.</title>
        <authorList>
            <person name="Michoud G."/>
            <person name="Merlino G."/>
            <person name="Sefrji F.O."/>
            <person name="Daffonchio D."/>
        </authorList>
    </citation>
    <scope>NUCLEOTIDE SEQUENCE [LARGE SCALE GENOMIC DNA]</scope>
    <source>
        <strain evidence="2">Nit1536</strain>
    </source>
</reference>
<keyword evidence="1" id="KW-0560">Oxidoreductase</keyword>
<dbReference type="GO" id="GO:0047728">
    <property type="term" value="F:carnitine 3-dehydrogenase activity"/>
    <property type="evidence" value="ECO:0007669"/>
    <property type="project" value="UniProtKB-EC"/>
</dbReference>
<dbReference type="Gene3D" id="3.10.129.10">
    <property type="entry name" value="Hotdog Thioesterase"/>
    <property type="match status" value="1"/>
</dbReference>
<dbReference type="RefSeq" id="WP_338528562.1">
    <property type="nucleotide sequence ID" value="NZ_CP030941.1"/>
</dbReference>
<gene>
    <name evidence="1" type="primary">lcdH</name>
    <name evidence="1" type="ORF">NTH_00554</name>
</gene>
<dbReference type="Pfam" id="PF13279">
    <property type="entry name" value="4HBT_2"/>
    <property type="match status" value="1"/>
</dbReference>
<protein>
    <submittedName>
        <fullName evidence="1">L-carnitine dehydrogenase</fullName>
        <ecNumber evidence="1">1.1.1.108</ecNumber>
    </submittedName>
</protein>
<dbReference type="PANTHER" id="PTHR31793:SF2">
    <property type="entry name" value="BLR1345 PROTEIN"/>
    <property type="match status" value="1"/>
</dbReference>
<proteinExistence type="predicted"/>
<accession>A0ABY5MFC3</accession>